<accession>A0A1D6EP82</accession>
<dbReference type="PROSITE" id="PS51258">
    <property type="entry name" value="MHD1"/>
    <property type="match status" value="1"/>
</dbReference>
<feature type="compositionally biased region" description="Low complexity" evidence="1">
    <location>
        <begin position="13"/>
        <end position="36"/>
    </location>
</feature>
<dbReference type="AlphaFoldDB" id="A0A1D6EP82"/>
<dbReference type="InterPro" id="IPR008528">
    <property type="entry name" value="unc-13_homologue"/>
</dbReference>
<dbReference type="ExpressionAtlas" id="A0A1D6EP82">
    <property type="expression patterns" value="baseline and differential"/>
</dbReference>
<dbReference type="EMBL" id="CM007648">
    <property type="protein sequence ID" value="ONM21590.1"/>
    <property type="molecule type" value="Genomic_DNA"/>
</dbReference>
<gene>
    <name evidence="2" type="ORF">ZEAMMB73_Zm00001d005638</name>
</gene>
<protein>
    <submittedName>
        <fullName evidence="2">Retinol dehydrogenase 13</fullName>
    </submittedName>
</protein>
<feature type="region of interest" description="Disordered" evidence="1">
    <location>
        <begin position="118"/>
        <end position="143"/>
    </location>
</feature>
<proteinExistence type="predicted"/>
<organism evidence="2">
    <name type="scientific">Zea mays</name>
    <name type="common">Maize</name>
    <dbReference type="NCBI Taxonomy" id="4577"/>
    <lineage>
        <taxon>Eukaryota</taxon>
        <taxon>Viridiplantae</taxon>
        <taxon>Streptophyta</taxon>
        <taxon>Embryophyta</taxon>
        <taxon>Tracheophyta</taxon>
        <taxon>Spermatophyta</taxon>
        <taxon>Magnoliopsida</taxon>
        <taxon>Liliopsida</taxon>
        <taxon>Poales</taxon>
        <taxon>Poaceae</taxon>
        <taxon>PACMAD clade</taxon>
        <taxon>Panicoideae</taxon>
        <taxon>Andropogonodae</taxon>
        <taxon>Andropogoneae</taxon>
        <taxon>Tripsacinae</taxon>
        <taxon>Zea</taxon>
    </lineage>
</organism>
<evidence type="ECO:0000313" key="2">
    <source>
        <dbReference type="EMBL" id="ONM21590.1"/>
    </source>
</evidence>
<dbReference type="InterPro" id="IPR014770">
    <property type="entry name" value="Munc13_1"/>
</dbReference>
<name>A0A1D6EP82_MAIZE</name>
<reference evidence="2" key="1">
    <citation type="submission" date="2015-12" db="EMBL/GenBank/DDBJ databases">
        <title>Update maize B73 reference genome by single molecule sequencing technologies.</title>
        <authorList>
            <consortium name="Maize Genome Sequencing Project"/>
            <person name="Ware D."/>
        </authorList>
    </citation>
    <scope>NUCLEOTIDE SEQUENCE [LARGE SCALE GENOMIC DNA]</scope>
    <source>
        <tissue evidence="2">Seedling</tissue>
    </source>
</reference>
<evidence type="ECO:0000256" key="1">
    <source>
        <dbReference type="SAM" id="MobiDB-lite"/>
    </source>
</evidence>
<sequence>MARLFRESRRDSSPFSSSSNGFLPPASASSPSVSALPSPFPDLGVALSTADLREAAYEVLVAASRTTGGKPLTYIPQSSSVAAGATASPASSASSASSASLQRSLTSAAASKMKKALGLRSSASSKGVGSPGSGGKAAPPRRPATFGELMRVQMRISEPTDARIRRGLLRIAASQLGRRAESMVLPLEFLQQFKASDFSDPQEYEAWRSRNLKLLEAGLLVHPLVPLNKSDSSVQRLRQIIRGAYDRPLETGKNSESMQGLRTCVMSLAGRSHDGTSDGCHWADGFPLNLHLYQTLVEACFDNDEGTVVDEIDEVMELLKKTWVILGINELLHNLCFTWALFNHFVMSGQVDIELLSAAENQLAEVAKDAKTTKDPNYCKVLSSTLSSIMGWTEKRLLAYHETFNTSNIESMQGIVSIGVSAARVLVEDISHEYRRRRKEETDVARSRVETYIRSSLRTAFAQRMEEADSKRSSRNPTPVLSILAKDISDLATKEKKLYSPILKTWHPLASGVAVATLHSCYGNELKQFVAGLTELTPDTVEVLKSADKLEKDLVNIAVEDSVDSDDGGKSLIREMPPYEAENAIANLVKVWIKERVDRLKGWVDRNLKQEFISSIHFLYIYDLSSTRCSSNVLYTC</sequence>
<dbReference type="PANTHER" id="PTHR31280:SF4">
    <property type="entry name" value="ELONGATION FACTOR TS (DUF810)"/>
    <property type="match status" value="1"/>
</dbReference>
<feature type="compositionally biased region" description="Basic and acidic residues" evidence="1">
    <location>
        <begin position="1"/>
        <end position="12"/>
    </location>
</feature>
<dbReference type="PANTHER" id="PTHR31280">
    <property type="entry name" value="PROTEIN UNC-13 HOMOLOG"/>
    <property type="match status" value="1"/>
</dbReference>
<feature type="region of interest" description="Disordered" evidence="1">
    <location>
        <begin position="1"/>
        <end position="36"/>
    </location>
</feature>